<dbReference type="InterPro" id="IPR030802">
    <property type="entry name" value="Permease_MalE"/>
</dbReference>
<dbReference type="GO" id="GO:0005548">
    <property type="term" value="F:phospholipid transporter activity"/>
    <property type="evidence" value="ECO:0007669"/>
    <property type="project" value="TreeGrafter"/>
</dbReference>
<feature type="transmembrane region" description="Helical" evidence="1">
    <location>
        <begin position="66"/>
        <end position="90"/>
    </location>
</feature>
<keyword evidence="1" id="KW-0472">Membrane</keyword>
<comment type="similarity">
    <text evidence="1">Belongs to the MlaE permease family.</text>
</comment>
<evidence type="ECO:0000256" key="1">
    <source>
        <dbReference type="RuleBase" id="RU362044"/>
    </source>
</evidence>
<evidence type="ECO:0000313" key="2">
    <source>
        <dbReference type="EMBL" id="HGD12927.1"/>
    </source>
</evidence>
<keyword evidence="1" id="KW-0812">Transmembrane</keyword>
<dbReference type="InterPro" id="IPR003453">
    <property type="entry name" value="ABC_MlaE_roteobac"/>
</dbReference>
<dbReference type="Pfam" id="PF02405">
    <property type="entry name" value="MlaE"/>
    <property type="match status" value="1"/>
</dbReference>
<protein>
    <submittedName>
        <fullName evidence="2">ABC transporter permease</fullName>
    </submittedName>
</protein>
<name>A0A7V3PTA7_UNCW3</name>
<dbReference type="EMBL" id="DTMZ01000051">
    <property type="protein sequence ID" value="HGD12927.1"/>
    <property type="molecule type" value="Genomic_DNA"/>
</dbReference>
<feature type="transmembrane region" description="Helical" evidence="1">
    <location>
        <begin position="29"/>
        <end position="54"/>
    </location>
</feature>
<gene>
    <name evidence="2" type="ORF">ENX16_02440</name>
</gene>
<dbReference type="PANTHER" id="PTHR30188">
    <property type="entry name" value="ABC TRANSPORTER PERMEASE PROTEIN-RELATED"/>
    <property type="match status" value="1"/>
</dbReference>
<feature type="transmembrane region" description="Helical" evidence="1">
    <location>
        <begin position="136"/>
        <end position="158"/>
    </location>
</feature>
<organism evidence="2">
    <name type="scientific">candidate division WOR-3 bacterium</name>
    <dbReference type="NCBI Taxonomy" id="2052148"/>
    <lineage>
        <taxon>Bacteria</taxon>
        <taxon>Bacteria division WOR-3</taxon>
    </lineage>
</organism>
<keyword evidence="1" id="KW-1133">Transmembrane helix</keyword>
<accession>A0A7V3PTA7</accession>
<dbReference type="GO" id="GO:0043190">
    <property type="term" value="C:ATP-binding cassette (ABC) transporter complex"/>
    <property type="evidence" value="ECO:0007669"/>
    <property type="project" value="InterPro"/>
</dbReference>
<comment type="caution">
    <text evidence="2">The sequence shown here is derived from an EMBL/GenBank/DDBJ whole genome shotgun (WGS) entry which is preliminary data.</text>
</comment>
<feature type="transmembrane region" description="Helical" evidence="1">
    <location>
        <begin position="178"/>
        <end position="201"/>
    </location>
</feature>
<reference evidence="2" key="1">
    <citation type="journal article" date="2020" name="mSystems">
        <title>Genome- and Community-Level Interaction Insights into Carbon Utilization and Element Cycling Functions of Hydrothermarchaeota in Hydrothermal Sediment.</title>
        <authorList>
            <person name="Zhou Z."/>
            <person name="Liu Y."/>
            <person name="Xu W."/>
            <person name="Pan J."/>
            <person name="Luo Z.H."/>
            <person name="Li M."/>
        </authorList>
    </citation>
    <scope>NUCLEOTIDE SEQUENCE [LARGE SCALE GENOMIC DNA]</scope>
    <source>
        <strain evidence="2">SpSt-914</strain>
    </source>
</reference>
<feature type="transmembrane region" description="Helical" evidence="1">
    <location>
        <begin position="213"/>
        <end position="237"/>
    </location>
</feature>
<sequence>MVKFIWFLLRSLSPGWNIRRTMPRFSEQLYYNGVRAVPIVVFASVFVGLTTALQTGYQLMGIVPNYFIGMGVGRMLLIELGPVFAAFIVASRSASAMSAELGSMRISEQIDALETMAIDPYHFLCLPRIVATTISLPILVAVMEVVASLTGLMAAQALGISREAFMYGLTHFVEVRDFIGGMVKAVVFGLLIGTSGCYYGFYVEGGAQDVGKATTRAVVLSAILILVSDFVMAALIFSR</sequence>
<dbReference type="AlphaFoldDB" id="A0A7V3PTA7"/>
<dbReference type="NCBIfam" id="TIGR00056">
    <property type="entry name" value="MlaE family lipid ABC transporter permease subunit"/>
    <property type="match status" value="1"/>
</dbReference>
<proteinExistence type="inferred from homology"/>